<evidence type="ECO:0000313" key="1">
    <source>
        <dbReference type="EMBL" id="EJW71477.1"/>
    </source>
</evidence>
<dbReference type="EMBL" id="ADBV01018498">
    <property type="protein sequence ID" value="EJW71477.1"/>
    <property type="molecule type" value="Genomic_DNA"/>
</dbReference>
<reference evidence="2" key="1">
    <citation type="submission" date="2012-08" db="EMBL/GenBank/DDBJ databases">
        <title>The Genome Sequence of Wuchereria bancrofti.</title>
        <authorList>
            <person name="Nutman T.B."/>
            <person name="Fink D.L."/>
            <person name="Russ C."/>
            <person name="Young S."/>
            <person name="Zeng Q."/>
            <person name="Koehrsen M."/>
            <person name="Alvarado L."/>
            <person name="Berlin A."/>
            <person name="Chapman S.B."/>
            <person name="Chen Z."/>
            <person name="Freedman E."/>
            <person name="Gellesch M."/>
            <person name="Goldberg J."/>
            <person name="Griggs A."/>
            <person name="Gujja S."/>
            <person name="Heilman E.R."/>
            <person name="Heiman D."/>
            <person name="Hepburn T."/>
            <person name="Howarth C."/>
            <person name="Jen D."/>
            <person name="Larson L."/>
            <person name="Lewis B."/>
            <person name="Mehta T."/>
            <person name="Park D."/>
            <person name="Pearson M."/>
            <person name="Roberts A."/>
            <person name="Saif S."/>
            <person name="Shea T."/>
            <person name="Shenoy N."/>
            <person name="Sisk P."/>
            <person name="Stolte C."/>
            <person name="Sykes S."/>
            <person name="Walk T."/>
            <person name="White J."/>
            <person name="Yandava C."/>
            <person name="Haas B."/>
            <person name="Henn M.R."/>
            <person name="Nusbaum C."/>
            <person name="Birren B."/>
        </authorList>
    </citation>
    <scope>NUCLEOTIDE SEQUENCE [LARGE SCALE GENOMIC DNA]</scope>
    <source>
        <strain evidence="2">NA</strain>
    </source>
</reference>
<gene>
    <name evidence="1" type="ORF">WUBG_17616</name>
</gene>
<evidence type="ECO:0000313" key="2">
    <source>
        <dbReference type="Proteomes" id="UP000004810"/>
    </source>
</evidence>
<accession>J9E3F0</accession>
<comment type="caution">
    <text evidence="1">The sequence shown here is derived from an EMBL/GenBank/DDBJ whole genome shotgun (WGS) entry which is preliminary data.</text>
</comment>
<organism evidence="1 2">
    <name type="scientific">Wuchereria bancrofti</name>
    <dbReference type="NCBI Taxonomy" id="6293"/>
    <lineage>
        <taxon>Eukaryota</taxon>
        <taxon>Metazoa</taxon>
        <taxon>Ecdysozoa</taxon>
        <taxon>Nematoda</taxon>
        <taxon>Chromadorea</taxon>
        <taxon>Rhabditida</taxon>
        <taxon>Spirurina</taxon>
        <taxon>Spiruromorpha</taxon>
        <taxon>Filarioidea</taxon>
        <taxon>Onchocercidae</taxon>
        <taxon>Wuchereria</taxon>
    </lineage>
</organism>
<feature type="non-terminal residue" evidence="1">
    <location>
        <position position="48"/>
    </location>
</feature>
<name>J9E3F0_WUCBA</name>
<dbReference type="AlphaFoldDB" id="J9E3F0"/>
<proteinExistence type="predicted"/>
<sequence>MIKWRKIADGLICYIYDFNQNLTFLNLIEPICHQSEYIIHKWTIILHE</sequence>
<protein>
    <submittedName>
        <fullName evidence="1">Uncharacterized protein</fullName>
    </submittedName>
</protein>
<dbReference type="Proteomes" id="UP000004810">
    <property type="component" value="Unassembled WGS sequence"/>
</dbReference>